<evidence type="ECO:0000259" key="8">
    <source>
        <dbReference type="Pfam" id="PF01568"/>
    </source>
</evidence>
<dbReference type="InterPro" id="IPR006311">
    <property type="entry name" value="TAT_signal"/>
</dbReference>
<dbReference type="Gene3D" id="2.40.40.20">
    <property type="match status" value="1"/>
</dbReference>
<keyword evidence="3" id="KW-0500">Molybdenum</keyword>
<dbReference type="InterPro" id="IPR006655">
    <property type="entry name" value="Mopterin_OxRdtase_prok_CS"/>
</dbReference>
<dbReference type="InterPro" id="IPR009010">
    <property type="entry name" value="Asp_de-COase-like_dom_sf"/>
</dbReference>
<dbReference type="GO" id="GO:0030151">
    <property type="term" value="F:molybdenum ion binding"/>
    <property type="evidence" value="ECO:0007669"/>
    <property type="project" value="TreeGrafter"/>
</dbReference>
<protein>
    <recommendedName>
        <fullName evidence="11">Trimethylamine-N-oxide reductase</fullName>
    </recommendedName>
</protein>
<evidence type="ECO:0000256" key="4">
    <source>
        <dbReference type="ARBA" id="ARBA00022723"/>
    </source>
</evidence>
<dbReference type="GO" id="GO:0009061">
    <property type="term" value="P:anaerobic respiration"/>
    <property type="evidence" value="ECO:0007669"/>
    <property type="project" value="TreeGrafter"/>
</dbReference>
<dbReference type="InterPro" id="IPR050612">
    <property type="entry name" value="Prok_Mopterin_Oxidored"/>
</dbReference>
<dbReference type="PANTHER" id="PTHR43742:SF10">
    <property type="entry name" value="TRIMETHYLAMINE-N-OXIDE REDUCTASE 2"/>
    <property type="match status" value="1"/>
</dbReference>
<evidence type="ECO:0000256" key="3">
    <source>
        <dbReference type="ARBA" id="ARBA00022505"/>
    </source>
</evidence>
<dbReference type="PROSITE" id="PS51318">
    <property type="entry name" value="TAT"/>
    <property type="match status" value="1"/>
</dbReference>
<dbReference type="Gene3D" id="3.40.228.10">
    <property type="entry name" value="Dimethylsulfoxide Reductase, domain 2"/>
    <property type="match status" value="1"/>
</dbReference>
<comment type="similarity">
    <text evidence="2">Belongs to the prokaryotic molybdopterin-containing oxidoreductase family.</text>
</comment>
<dbReference type="SUPFAM" id="SSF53706">
    <property type="entry name" value="Formate dehydrogenase/DMSO reductase, domains 1-3"/>
    <property type="match status" value="1"/>
</dbReference>
<evidence type="ECO:0000256" key="2">
    <source>
        <dbReference type="ARBA" id="ARBA00010312"/>
    </source>
</evidence>
<dbReference type="CDD" id="cd02793">
    <property type="entry name" value="MopB_CT_DMSOR-BSOR-TMAOR"/>
    <property type="match status" value="1"/>
</dbReference>
<dbReference type="SUPFAM" id="SSF50692">
    <property type="entry name" value="ADC-like"/>
    <property type="match status" value="1"/>
</dbReference>
<dbReference type="Pfam" id="PF00384">
    <property type="entry name" value="Molybdopterin"/>
    <property type="match status" value="1"/>
</dbReference>
<dbReference type="GO" id="GO:0030288">
    <property type="term" value="C:outer membrane-bounded periplasmic space"/>
    <property type="evidence" value="ECO:0007669"/>
    <property type="project" value="TreeGrafter"/>
</dbReference>
<dbReference type="InterPro" id="IPR006657">
    <property type="entry name" value="MoPterin_dinucl-bd_dom"/>
</dbReference>
<keyword evidence="6" id="KW-0560">Oxidoreductase</keyword>
<evidence type="ECO:0000256" key="6">
    <source>
        <dbReference type="ARBA" id="ARBA00023002"/>
    </source>
</evidence>
<feature type="domain" description="Molybdopterin dinucleotide-binding" evidence="8">
    <location>
        <begin position="658"/>
        <end position="765"/>
    </location>
</feature>
<organism evidence="9 10">
    <name type="scientific">Rhodobium orientis</name>
    <dbReference type="NCBI Taxonomy" id="34017"/>
    <lineage>
        <taxon>Bacteria</taxon>
        <taxon>Pseudomonadati</taxon>
        <taxon>Pseudomonadota</taxon>
        <taxon>Alphaproteobacteria</taxon>
        <taxon>Hyphomicrobiales</taxon>
        <taxon>Rhodobiaceae</taxon>
        <taxon>Rhodobium</taxon>
    </lineage>
</organism>
<name>A0A327JPQ3_9HYPH</name>
<dbReference type="FunFam" id="2.40.40.20:FF:000009">
    <property type="entry name" value="Biotin sulfoxide reductase 2"/>
    <property type="match status" value="1"/>
</dbReference>
<keyword evidence="10" id="KW-1185">Reference proteome</keyword>
<dbReference type="GO" id="GO:0009055">
    <property type="term" value="F:electron transfer activity"/>
    <property type="evidence" value="ECO:0007669"/>
    <property type="project" value="TreeGrafter"/>
</dbReference>
<dbReference type="GO" id="GO:0043546">
    <property type="term" value="F:molybdopterin cofactor binding"/>
    <property type="evidence" value="ECO:0007669"/>
    <property type="project" value="InterPro"/>
</dbReference>
<dbReference type="AlphaFoldDB" id="A0A327JPQ3"/>
<dbReference type="InterPro" id="IPR041954">
    <property type="entry name" value="CT_DMSOR/BSOR/TMAOR"/>
</dbReference>
<accession>A0A327JPQ3</accession>
<dbReference type="Pfam" id="PF01568">
    <property type="entry name" value="Molydop_binding"/>
    <property type="match status" value="1"/>
</dbReference>
<evidence type="ECO:0000313" key="10">
    <source>
        <dbReference type="Proteomes" id="UP000249299"/>
    </source>
</evidence>
<proteinExistence type="inferred from homology"/>
<evidence type="ECO:0000256" key="1">
    <source>
        <dbReference type="ARBA" id="ARBA00001942"/>
    </source>
</evidence>
<dbReference type="Proteomes" id="UP000249299">
    <property type="component" value="Unassembled WGS sequence"/>
</dbReference>
<dbReference type="InterPro" id="IPR006656">
    <property type="entry name" value="Mopterin_OxRdtase"/>
</dbReference>
<keyword evidence="4" id="KW-0479">Metal-binding</keyword>
<dbReference type="PROSITE" id="PS00490">
    <property type="entry name" value="MOLYBDOPTERIN_PROK_2"/>
    <property type="match status" value="1"/>
</dbReference>
<dbReference type="GO" id="GO:0016491">
    <property type="term" value="F:oxidoreductase activity"/>
    <property type="evidence" value="ECO:0007669"/>
    <property type="project" value="UniProtKB-KW"/>
</dbReference>
<evidence type="ECO:0000256" key="5">
    <source>
        <dbReference type="ARBA" id="ARBA00022729"/>
    </source>
</evidence>
<feature type="domain" description="Molybdopterin oxidoreductase" evidence="7">
    <location>
        <begin position="93"/>
        <end position="542"/>
    </location>
</feature>
<gene>
    <name evidence="9" type="ORF">CH339_18275</name>
</gene>
<dbReference type="Gene3D" id="3.40.50.740">
    <property type="match status" value="1"/>
</dbReference>
<sequence length="800" mass="88105">MKKDIKPMVSRREFIRDIVPGAALSTMILPHLARAASGAGGVANGRVLVNTAFGPMWLVKKDGTVTSVEPLKQVGASWELINSMPDRLYNRARVKAPTVRRDFLKNREKSDRTDRGSGDFVEVSWDEVSKIVTAEMERVKTTYGNASLHRGKSSWASNHAHFYKTESLLQRFLNGYGGSSTFFGNYSNQAVSEILPAVAWGGPMLTSEWPSIRNNAKLIVLWGANPLATSRILSGRYMTAAWRELKDAPIEVIALDPMRSETVQGLDCTWMPVRPNTDTALALGMMHTLYTEKLHDAEFIANCTFGFDEFSAYLTGESDGQAKSADWAAEITGVPADAIRELARKMANTRTTIVCGWSTQRQHHGEHAPWTLVALASMLGQLGLPGGGLTFGAHYADGGFPKADMPRVGGTPRGKNAVPDPFPIACLTDAYLNPGKTIEYKGREITYPDIRLVYTSGGNQFTHHQDTNRVVKAFQSPETVIVQDPWWTPSARFADIILPASSDLERNDLGQVMNLVIASHAAVDPQYKSRTDYDILTEFAERLGFGDAYTEGRSEMDWVEMLYNDAKEKSQTVEMPSFDEFWAGEGVIEFPMGKGDYVHLADFREDPLLNPLGTSTGLLEFVSPFVAKLGYDEDCPKHPTWMEPVEWRGSAHADKYPLQLISPHPPHRLHSQMCNTTMREEYAVEGREPAYINSEDAAARGIASGDIVRLFNERGQTLAGAVVSDDIAAGTICLHEGAWYNPDKPGEIGALDKYGSPNNLTREDPLTSRFAQATIAGTAIVEVEKYDQPAPAVTAFDPAV</sequence>
<dbReference type="PANTHER" id="PTHR43742">
    <property type="entry name" value="TRIMETHYLAMINE-N-OXIDE REDUCTASE"/>
    <property type="match status" value="1"/>
</dbReference>
<reference evidence="9 10" key="1">
    <citation type="submission" date="2017-07" db="EMBL/GenBank/DDBJ databases">
        <title>Draft Genome Sequences of Select Purple Nonsulfur Bacteria.</title>
        <authorList>
            <person name="Lasarre B."/>
            <person name="Mckinlay J.B."/>
        </authorList>
    </citation>
    <scope>NUCLEOTIDE SEQUENCE [LARGE SCALE GENOMIC DNA]</scope>
    <source>
        <strain evidence="9 10">DSM 11290</strain>
    </source>
</reference>
<comment type="cofactor">
    <cofactor evidence="1">
        <name>Mo-bis(molybdopterin guanine dinucleotide)</name>
        <dbReference type="ChEBI" id="CHEBI:60539"/>
    </cofactor>
</comment>
<dbReference type="Gene3D" id="3.90.55.10">
    <property type="entry name" value="Dimethylsulfoxide Reductase, domain 3"/>
    <property type="match status" value="1"/>
</dbReference>
<evidence type="ECO:0008006" key="11">
    <source>
        <dbReference type="Google" id="ProtNLM"/>
    </source>
</evidence>
<comment type="caution">
    <text evidence="9">The sequence shown here is derived from an EMBL/GenBank/DDBJ whole genome shotgun (WGS) entry which is preliminary data.</text>
</comment>
<dbReference type="EMBL" id="NPEV01000048">
    <property type="protein sequence ID" value="RAI25398.1"/>
    <property type="molecule type" value="Genomic_DNA"/>
</dbReference>
<evidence type="ECO:0000313" key="9">
    <source>
        <dbReference type="EMBL" id="RAI25398.1"/>
    </source>
</evidence>
<keyword evidence="5" id="KW-0732">Signal</keyword>
<evidence type="ECO:0000259" key="7">
    <source>
        <dbReference type="Pfam" id="PF00384"/>
    </source>
</evidence>